<evidence type="ECO:0000313" key="11">
    <source>
        <dbReference type="Proteomes" id="UP000050424"/>
    </source>
</evidence>
<keyword evidence="11" id="KW-1185">Reference proteome</keyword>
<evidence type="ECO:0000313" key="10">
    <source>
        <dbReference type="EMBL" id="KPM40977.1"/>
    </source>
</evidence>
<accession>A0A0P7BE26</accession>
<evidence type="ECO:0000256" key="2">
    <source>
        <dbReference type="ARBA" id="ARBA00004629"/>
    </source>
</evidence>
<reference evidence="10 11" key="1">
    <citation type="submission" date="2015-09" db="EMBL/GenBank/DDBJ databases">
        <title>Draft genome of a European isolate of the apple canker pathogen Neonectria ditissima.</title>
        <authorList>
            <person name="Gomez-Cortecero A."/>
            <person name="Harrison R.J."/>
            <person name="Armitage A.D."/>
        </authorList>
    </citation>
    <scope>NUCLEOTIDE SEQUENCE [LARGE SCALE GENOMIC DNA]</scope>
    <source>
        <strain evidence="10 11">R09/05</strain>
    </source>
</reference>
<evidence type="ECO:0000256" key="3">
    <source>
        <dbReference type="ARBA" id="ARBA00022454"/>
    </source>
</evidence>
<name>A0A0P7BE26_9HYPO</name>
<dbReference type="GO" id="GO:0043515">
    <property type="term" value="F:kinetochore binding"/>
    <property type="evidence" value="ECO:0007669"/>
    <property type="project" value="TreeGrafter"/>
</dbReference>
<dbReference type="PANTHER" id="PTHR48122:SF1">
    <property type="entry name" value="CENTROMERE PROTEIN H"/>
    <property type="match status" value="1"/>
</dbReference>
<dbReference type="GO" id="GO:0000776">
    <property type="term" value="C:kinetochore"/>
    <property type="evidence" value="ECO:0007669"/>
    <property type="project" value="UniProtKB-KW"/>
</dbReference>
<evidence type="ECO:0000256" key="7">
    <source>
        <dbReference type="ARBA" id="ARBA00025735"/>
    </source>
</evidence>
<keyword evidence="6" id="KW-0137">Centromere</keyword>
<comment type="similarity">
    <text evidence="7">Belongs to the CENP-H/MCM16 family.</text>
</comment>
<dbReference type="InterPro" id="IPR040034">
    <property type="entry name" value="CENP-H"/>
</dbReference>
<dbReference type="GO" id="GO:0051382">
    <property type="term" value="P:kinetochore assembly"/>
    <property type="evidence" value="ECO:0007669"/>
    <property type="project" value="InterPro"/>
</dbReference>
<dbReference type="GO" id="GO:0005634">
    <property type="term" value="C:nucleus"/>
    <property type="evidence" value="ECO:0007669"/>
    <property type="project" value="UniProtKB-SubCell"/>
</dbReference>
<evidence type="ECO:0000256" key="6">
    <source>
        <dbReference type="ARBA" id="ARBA00023328"/>
    </source>
</evidence>
<comment type="caution">
    <text evidence="10">The sequence shown here is derived from an EMBL/GenBank/DDBJ whole genome shotgun (WGS) entry which is preliminary data.</text>
</comment>
<keyword evidence="4" id="KW-0995">Kinetochore</keyword>
<evidence type="ECO:0000256" key="1">
    <source>
        <dbReference type="ARBA" id="ARBA00004123"/>
    </source>
</evidence>
<dbReference type="OrthoDB" id="2274804at2759"/>
<sequence>MEVSADQPMGNTLEQASHLPLSADEEKALALYDRLQELRLEIAVINAQRSHQTDEPANFTQEEAQKAQEELLESRAKFVLRNDVIEAVLMANPILKAVHNGTDASSVDRDLLPCVEQRDEAAISVAKQAAASGKQWSELTAVQSETLRVSRQNVESTAELLKLAEEVKKKTGMNGNPEVRQEQETLEAKVKESRQRWRVMKGVASGVVVGSGVDWAQDDELLETILDPETEE</sequence>
<dbReference type="Proteomes" id="UP000050424">
    <property type="component" value="Unassembled WGS sequence"/>
</dbReference>
<dbReference type="GO" id="GO:0007059">
    <property type="term" value="P:chromosome segregation"/>
    <property type="evidence" value="ECO:0007669"/>
    <property type="project" value="TreeGrafter"/>
</dbReference>
<evidence type="ECO:0000256" key="4">
    <source>
        <dbReference type="ARBA" id="ARBA00022838"/>
    </source>
</evidence>
<keyword evidence="8" id="KW-0175">Coiled coil</keyword>
<evidence type="ECO:0000256" key="8">
    <source>
        <dbReference type="SAM" id="Coils"/>
    </source>
</evidence>
<keyword evidence="5" id="KW-0539">Nucleus</keyword>
<evidence type="ECO:0000259" key="9">
    <source>
        <dbReference type="Pfam" id="PF05837"/>
    </source>
</evidence>
<dbReference type="AlphaFoldDB" id="A0A0P7BE26"/>
<evidence type="ECO:0000256" key="5">
    <source>
        <dbReference type="ARBA" id="ARBA00023242"/>
    </source>
</evidence>
<dbReference type="GO" id="GO:0007052">
    <property type="term" value="P:mitotic spindle organization"/>
    <property type="evidence" value="ECO:0007669"/>
    <property type="project" value="TreeGrafter"/>
</dbReference>
<dbReference type="Pfam" id="PF05837">
    <property type="entry name" value="CENP-H"/>
    <property type="match status" value="1"/>
</dbReference>
<proteinExistence type="inferred from homology"/>
<dbReference type="InterPro" id="IPR008426">
    <property type="entry name" value="CENP-H_C"/>
</dbReference>
<gene>
    <name evidence="10" type="ORF">AK830_g5588</name>
</gene>
<dbReference type="STRING" id="78410.A0A0P7BE26"/>
<feature type="domain" description="Centromere protein H C-terminal" evidence="9">
    <location>
        <begin position="27"/>
        <end position="229"/>
    </location>
</feature>
<dbReference type="PANTHER" id="PTHR48122">
    <property type="entry name" value="CENTROMERE PROTEIN H"/>
    <property type="match status" value="1"/>
</dbReference>
<feature type="coiled-coil region" evidence="8">
    <location>
        <begin position="35"/>
        <end position="77"/>
    </location>
</feature>
<organism evidence="10 11">
    <name type="scientific">Neonectria ditissima</name>
    <dbReference type="NCBI Taxonomy" id="78410"/>
    <lineage>
        <taxon>Eukaryota</taxon>
        <taxon>Fungi</taxon>
        <taxon>Dikarya</taxon>
        <taxon>Ascomycota</taxon>
        <taxon>Pezizomycotina</taxon>
        <taxon>Sordariomycetes</taxon>
        <taxon>Hypocreomycetidae</taxon>
        <taxon>Hypocreales</taxon>
        <taxon>Nectriaceae</taxon>
        <taxon>Neonectria</taxon>
    </lineage>
</organism>
<comment type="subcellular location">
    <subcellularLocation>
        <location evidence="2">Chromosome</location>
        <location evidence="2">Centromere</location>
        <location evidence="2">Kinetochore</location>
    </subcellularLocation>
    <subcellularLocation>
        <location evidence="1">Nucleus</location>
    </subcellularLocation>
</comment>
<protein>
    <recommendedName>
        <fullName evidence="9">Centromere protein H C-terminal domain-containing protein</fullName>
    </recommendedName>
</protein>
<dbReference type="EMBL" id="LKCW01000073">
    <property type="protein sequence ID" value="KPM40977.1"/>
    <property type="molecule type" value="Genomic_DNA"/>
</dbReference>
<keyword evidence="3" id="KW-0158">Chromosome</keyword>